<comment type="caution">
    <text evidence="1">The sequence shown here is derived from an EMBL/GenBank/DDBJ whole genome shotgun (WGS) entry which is preliminary data.</text>
</comment>
<name>A0ABR8QQQ9_9BACI</name>
<dbReference type="EMBL" id="JACSQT010000004">
    <property type="protein sequence ID" value="MBD7937612.1"/>
    <property type="molecule type" value="Genomic_DNA"/>
</dbReference>
<evidence type="ECO:0000313" key="2">
    <source>
        <dbReference type="Proteomes" id="UP000657931"/>
    </source>
</evidence>
<accession>A0ABR8QQQ9</accession>
<reference evidence="1 2" key="1">
    <citation type="submission" date="2020-08" db="EMBL/GenBank/DDBJ databases">
        <title>A Genomic Blueprint of the Chicken Gut Microbiome.</title>
        <authorList>
            <person name="Gilroy R."/>
            <person name="Ravi A."/>
            <person name="Getino M."/>
            <person name="Pursley I."/>
            <person name="Horton D.L."/>
            <person name="Alikhan N.-F."/>
            <person name="Baker D."/>
            <person name="Gharbi K."/>
            <person name="Hall N."/>
            <person name="Watson M."/>
            <person name="Adriaenssens E.M."/>
            <person name="Foster-Nyarko E."/>
            <person name="Jarju S."/>
            <person name="Secka A."/>
            <person name="Antonio M."/>
            <person name="Oren A."/>
            <person name="Chaudhuri R."/>
            <person name="La Ragione R.M."/>
            <person name="Hildebrand F."/>
            <person name="Pallen M.J."/>
        </authorList>
    </citation>
    <scope>NUCLEOTIDE SEQUENCE [LARGE SCALE GENOMIC DNA]</scope>
    <source>
        <strain evidence="1 2">Sa5YUA1</strain>
    </source>
</reference>
<organism evidence="1 2">
    <name type="scientific">Cytobacillus stercorigallinarum</name>
    <dbReference type="NCBI Taxonomy" id="2762240"/>
    <lineage>
        <taxon>Bacteria</taxon>
        <taxon>Bacillati</taxon>
        <taxon>Bacillota</taxon>
        <taxon>Bacilli</taxon>
        <taxon>Bacillales</taxon>
        <taxon>Bacillaceae</taxon>
        <taxon>Cytobacillus</taxon>
    </lineage>
</organism>
<dbReference type="RefSeq" id="WP_191813951.1">
    <property type="nucleotide sequence ID" value="NZ_JACSQT010000004.1"/>
</dbReference>
<sequence>MQQEEFQKMDLIERAEYVNSLLAKEKEEPLRKVAEKLQLNYSSFCKEMRKGGYSFNQSRKQYEKTFSIEEYKEVEKYINKSGDANDVVQFIKDHFDELKVLLEVHSSQLVLNPIVYDANIETVTKTVQINSKVYSEFSDLCSKKFGHLRLRDVLSQCIYEFCERNKDKTPRL</sequence>
<evidence type="ECO:0000313" key="1">
    <source>
        <dbReference type="EMBL" id="MBD7937612.1"/>
    </source>
</evidence>
<proteinExistence type="predicted"/>
<dbReference type="Proteomes" id="UP000657931">
    <property type="component" value="Unassembled WGS sequence"/>
</dbReference>
<keyword evidence="2" id="KW-1185">Reference proteome</keyword>
<gene>
    <name evidence="1" type="ORF">H9655_11310</name>
</gene>
<protein>
    <submittedName>
        <fullName evidence="1">Uncharacterized protein</fullName>
    </submittedName>
</protein>